<evidence type="ECO:0000256" key="5">
    <source>
        <dbReference type="ARBA" id="ARBA00033740"/>
    </source>
</evidence>
<accession>A0AAW1UBV5</accession>
<protein>
    <recommendedName>
        <fullName evidence="6">Farnesyl pyrophosphate synthase</fullName>
    </recommendedName>
</protein>
<comment type="similarity">
    <text evidence="7">Belongs to the FPP/GGPP synthase family.</text>
</comment>
<reference evidence="8 9" key="1">
    <citation type="submission" date="2023-03" db="EMBL/GenBank/DDBJ databases">
        <title>Genome insight into feeding habits of ladybird beetles.</title>
        <authorList>
            <person name="Li H.-S."/>
            <person name="Huang Y.-H."/>
            <person name="Pang H."/>
        </authorList>
    </citation>
    <scope>NUCLEOTIDE SEQUENCE [LARGE SCALE GENOMIC DNA]</scope>
    <source>
        <strain evidence="8">SYSU_2023b</strain>
        <tissue evidence="8">Whole body</tissue>
    </source>
</reference>
<evidence type="ECO:0000256" key="3">
    <source>
        <dbReference type="ARBA" id="ARBA00022723"/>
    </source>
</evidence>
<dbReference type="EMBL" id="JARQZJ010000063">
    <property type="protein sequence ID" value="KAK9880015.1"/>
    <property type="molecule type" value="Genomic_DNA"/>
</dbReference>
<evidence type="ECO:0000256" key="2">
    <source>
        <dbReference type="ARBA" id="ARBA00022679"/>
    </source>
</evidence>
<evidence type="ECO:0000256" key="4">
    <source>
        <dbReference type="ARBA" id="ARBA00022842"/>
    </source>
</evidence>
<evidence type="ECO:0000313" key="8">
    <source>
        <dbReference type="EMBL" id="KAK9880015.1"/>
    </source>
</evidence>
<dbReference type="Pfam" id="PF00348">
    <property type="entry name" value="polyprenyl_synt"/>
    <property type="match status" value="1"/>
</dbReference>
<keyword evidence="9" id="KW-1185">Reference proteome</keyword>
<dbReference type="GO" id="GO:0045337">
    <property type="term" value="P:farnesyl diphosphate biosynthetic process"/>
    <property type="evidence" value="ECO:0007669"/>
    <property type="project" value="TreeGrafter"/>
</dbReference>
<dbReference type="InterPro" id="IPR033749">
    <property type="entry name" value="Polyprenyl_synt_CS"/>
</dbReference>
<evidence type="ECO:0000256" key="7">
    <source>
        <dbReference type="RuleBase" id="RU004466"/>
    </source>
</evidence>
<comment type="caution">
    <text evidence="8">The sequence shown here is derived from an EMBL/GenBank/DDBJ whole genome shotgun (WGS) entry which is preliminary data.</text>
</comment>
<dbReference type="Gene3D" id="1.10.600.10">
    <property type="entry name" value="Farnesyl Diphosphate Synthase"/>
    <property type="match status" value="1"/>
</dbReference>
<evidence type="ECO:0000256" key="6">
    <source>
        <dbReference type="ARBA" id="ARBA00034546"/>
    </source>
</evidence>
<dbReference type="SUPFAM" id="SSF48576">
    <property type="entry name" value="Terpenoid synthases"/>
    <property type="match status" value="1"/>
</dbReference>
<dbReference type="SFLD" id="SFLDS00005">
    <property type="entry name" value="Isoprenoid_Synthase_Type_I"/>
    <property type="match status" value="1"/>
</dbReference>
<dbReference type="GO" id="GO:0004337">
    <property type="term" value="F:(2E,6E)-farnesyl diphosphate synthase activity"/>
    <property type="evidence" value="ECO:0007669"/>
    <property type="project" value="TreeGrafter"/>
</dbReference>
<dbReference type="GO" id="GO:0004161">
    <property type="term" value="F:dimethylallyltranstransferase activity"/>
    <property type="evidence" value="ECO:0007669"/>
    <property type="project" value="TreeGrafter"/>
</dbReference>
<dbReference type="AlphaFoldDB" id="A0AAW1UBV5"/>
<dbReference type="InterPro" id="IPR000092">
    <property type="entry name" value="Polyprenyl_synt"/>
</dbReference>
<proteinExistence type="inferred from homology"/>
<name>A0AAW1UBV5_9CUCU</name>
<dbReference type="Proteomes" id="UP001431783">
    <property type="component" value="Unassembled WGS sequence"/>
</dbReference>
<comment type="pathway">
    <text evidence="5">Pheromone biosynthesis.</text>
</comment>
<keyword evidence="2 7" id="KW-0808">Transferase</keyword>
<dbReference type="InterPro" id="IPR039702">
    <property type="entry name" value="FPS1-like"/>
</dbReference>
<dbReference type="PANTHER" id="PTHR11525">
    <property type="entry name" value="FARNESYL-PYROPHOSPHATE SYNTHETASE"/>
    <property type="match status" value="1"/>
</dbReference>
<evidence type="ECO:0000256" key="1">
    <source>
        <dbReference type="ARBA" id="ARBA00001946"/>
    </source>
</evidence>
<dbReference type="PROSITE" id="PS00723">
    <property type="entry name" value="POLYPRENYL_SYNTHASE_1"/>
    <property type="match status" value="1"/>
</dbReference>
<comment type="cofactor">
    <cofactor evidence="1">
        <name>Mg(2+)</name>
        <dbReference type="ChEBI" id="CHEBI:18420"/>
    </cofactor>
</comment>
<sequence>MLRQITLMSRKTHHQLSRFMASQSEQKYSQNNYYSIISNTDAENFLAYFPKIVNDVVDHNLVSSISEVNKRLADVLNYNVPHGSHASPHLLIYSYKYMENYNKTYDEEKMSEAFQMAWCLDILRCMSLVIDDVIDDSEQRRGEKTWYKLQGNQAICDGLLLQPCYLKLLEKYFGLKDSYVQILDTFNNAGIDTVVGESLHFEVQKVKSFTTENFRMIAKHKTSPIGFHAPLKLASLLSNQNINFKDRSISIILDELGILHQIQNDFYDCYGEDLIGKVGDDIQNNVCTILIATALEKGSIDQRRRLLECYGYHDSEKVSTVKAIYRDLKLQEEYYHLEENSRRVISTELKKIDNVFLRNLLENYCSHVYGRFRTEILDGL</sequence>
<evidence type="ECO:0000313" key="9">
    <source>
        <dbReference type="Proteomes" id="UP001431783"/>
    </source>
</evidence>
<organism evidence="8 9">
    <name type="scientific">Henosepilachna vigintioctopunctata</name>
    <dbReference type="NCBI Taxonomy" id="420089"/>
    <lineage>
        <taxon>Eukaryota</taxon>
        <taxon>Metazoa</taxon>
        <taxon>Ecdysozoa</taxon>
        <taxon>Arthropoda</taxon>
        <taxon>Hexapoda</taxon>
        <taxon>Insecta</taxon>
        <taxon>Pterygota</taxon>
        <taxon>Neoptera</taxon>
        <taxon>Endopterygota</taxon>
        <taxon>Coleoptera</taxon>
        <taxon>Polyphaga</taxon>
        <taxon>Cucujiformia</taxon>
        <taxon>Coccinelloidea</taxon>
        <taxon>Coccinellidae</taxon>
        <taxon>Epilachninae</taxon>
        <taxon>Epilachnini</taxon>
        <taxon>Henosepilachna</taxon>
    </lineage>
</organism>
<dbReference type="GO" id="GO:0046872">
    <property type="term" value="F:metal ion binding"/>
    <property type="evidence" value="ECO:0007669"/>
    <property type="project" value="UniProtKB-KW"/>
</dbReference>
<dbReference type="PANTHER" id="PTHR11525:SF0">
    <property type="entry name" value="FARNESYL PYROPHOSPHATE SYNTHASE"/>
    <property type="match status" value="1"/>
</dbReference>
<keyword evidence="3" id="KW-0479">Metal-binding</keyword>
<dbReference type="GO" id="GO:0042811">
    <property type="term" value="P:pheromone biosynthetic process"/>
    <property type="evidence" value="ECO:0007669"/>
    <property type="project" value="UniProtKB-ARBA"/>
</dbReference>
<keyword evidence="4" id="KW-0460">Magnesium</keyword>
<dbReference type="GO" id="GO:0005737">
    <property type="term" value="C:cytoplasm"/>
    <property type="evidence" value="ECO:0007669"/>
    <property type="project" value="TreeGrafter"/>
</dbReference>
<dbReference type="InterPro" id="IPR008949">
    <property type="entry name" value="Isoprenoid_synthase_dom_sf"/>
</dbReference>
<gene>
    <name evidence="8" type="ORF">WA026_008530</name>
</gene>